<protein>
    <recommendedName>
        <fullName evidence="9">Major facilitator superfamily (MFS) profile domain-containing protein</fullName>
    </recommendedName>
</protein>
<feature type="transmembrane region" description="Helical" evidence="6">
    <location>
        <begin position="160"/>
        <end position="178"/>
    </location>
</feature>
<dbReference type="GO" id="GO:0022857">
    <property type="term" value="F:transmembrane transporter activity"/>
    <property type="evidence" value="ECO:0007669"/>
    <property type="project" value="TreeGrafter"/>
</dbReference>
<dbReference type="EMBL" id="KV878978">
    <property type="protein sequence ID" value="OJJ99151.1"/>
    <property type="molecule type" value="Genomic_DNA"/>
</dbReference>
<evidence type="ECO:0000256" key="1">
    <source>
        <dbReference type="ARBA" id="ARBA00004141"/>
    </source>
</evidence>
<dbReference type="AlphaFoldDB" id="A0A1L9WSK2"/>
<dbReference type="RefSeq" id="XP_020055491.1">
    <property type="nucleotide sequence ID" value="XM_020201322.1"/>
</dbReference>
<reference evidence="8" key="1">
    <citation type="journal article" date="2017" name="Genome Biol.">
        <title>Comparative genomics reveals high biological diversity and specific adaptations in the industrially and medically important fungal genus Aspergillus.</title>
        <authorList>
            <person name="de Vries R.P."/>
            <person name="Riley R."/>
            <person name="Wiebenga A."/>
            <person name="Aguilar-Osorio G."/>
            <person name="Amillis S."/>
            <person name="Uchima C.A."/>
            <person name="Anderluh G."/>
            <person name="Asadollahi M."/>
            <person name="Askin M."/>
            <person name="Barry K."/>
            <person name="Battaglia E."/>
            <person name="Bayram O."/>
            <person name="Benocci T."/>
            <person name="Braus-Stromeyer S.A."/>
            <person name="Caldana C."/>
            <person name="Canovas D."/>
            <person name="Cerqueira G.C."/>
            <person name="Chen F."/>
            <person name="Chen W."/>
            <person name="Choi C."/>
            <person name="Clum A."/>
            <person name="Dos Santos R.A."/>
            <person name="Damasio A.R."/>
            <person name="Diallinas G."/>
            <person name="Emri T."/>
            <person name="Fekete E."/>
            <person name="Flipphi M."/>
            <person name="Freyberg S."/>
            <person name="Gallo A."/>
            <person name="Gournas C."/>
            <person name="Habgood R."/>
            <person name="Hainaut M."/>
            <person name="Harispe M.L."/>
            <person name="Henrissat B."/>
            <person name="Hilden K.S."/>
            <person name="Hope R."/>
            <person name="Hossain A."/>
            <person name="Karabika E."/>
            <person name="Karaffa L."/>
            <person name="Karanyi Z."/>
            <person name="Krasevec N."/>
            <person name="Kuo A."/>
            <person name="Kusch H."/>
            <person name="LaButti K."/>
            <person name="Lagendijk E.L."/>
            <person name="Lapidus A."/>
            <person name="Levasseur A."/>
            <person name="Lindquist E."/>
            <person name="Lipzen A."/>
            <person name="Logrieco A.F."/>
            <person name="MacCabe A."/>
            <person name="Maekelae M.R."/>
            <person name="Malavazi I."/>
            <person name="Melin P."/>
            <person name="Meyer V."/>
            <person name="Mielnichuk N."/>
            <person name="Miskei M."/>
            <person name="Molnar A.P."/>
            <person name="Mule G."/>
            <person name="Ngan C.Y."/>
            <person name="Orejas M."/>
            <person name="Orosz E."/>
            <person name="Ouedraogo J.P."/>
            <person name="Overkamp K.M."/>
            <person name="Park H.-S."/>
            <person name="Perrone G."/>
            <person name="Piumi F."/>
            <person name="Punt P.J."/>
            <person name="Ram A.F."/>
            <person name="Ramon A."/>
            <person name="Rauscher S."/>
            <person name="Record E."/>
            <person name="Riano-Pachon D.M."/>
            <person name="Robert V."/>
            <person name="Roehrig J."/>
            <person name="Ruller R."/>
            <person name="Salamov A."/>
            <person name="Salih N.S."/>
            <person name="Samson R.A."/>
            <person name="Sandor E."/>
            <person name="Sanguinetti M."/>
            <person name="Schuetze T."/>
            <person name="Sepcic K."/>
            <person name="Shelest E."/>
            <person name="Sherlock G."/>
            <person name="Sophianopoulou V."/>
            <person name="Squina F.M."/>
            <person name="Sun H."/>
            <person name="Susca A."/>
            <person name="Todd R.B."/>
            <person name="Tsang A."/>
            <person name="Unkles S.E."/>
            <person name="van de Wiele N."/>
            <person name="van Rossen-Uffink D."/>
            <person name="Oliveira J.V."/>
            <person name="Vesth T.C."/>
            <person name="Visser J."/>
            <person name="Yu J.-H."/>
            <person name="Zhou M."/>
            <person name="Andersen M.R."/>
            <person name="Archer D.B."/>
            <person name="Baker S.E."/>
            <person name="Benoit I."/>
            <person name="Brakhage A.A."/>
            <person name="Braus G.H."/>
            <person name="Fischer R."/>
            <person name="Frisvad J.C."/>
            <person name="Goldman G.H."/>
            <person name="Houbraken J."/>
            <person name="Oakley B."/>
            <person name="Pocsi I."/>
            <person name="Scazzocchio C."/>
            <person name="Seiboth B."/>
            <person name="vanKuyk P.A."/>
            <person name="Wortman J."/>
            <person name="Dyer P.S."/>
            <person name="Grigoriev I.V."/>
        </authorList>
    </citation>
    <scope>NUCLEOTIDE SEQUENCE [LARGE SCALE GENOMIC DNA]</scope>
    <source>
        <strain evidence="8">ATCC 16872 / CBS 172.66 / WB 5094</strain>
    </source>
</reference>
<dbReference type="Gene3D" id="1.20.1250.20">
    <property type="entry name" value="MFS general substrate transporter like domains"/>
    <property type="match status" value="1"/>
</dbReference>
<dbReference type="VEuPathDB" id="FungiDB:ASPACDRAFT_43812"/>
<dbReference type="STRING" id="690307.A0A1L9WSK2"/>
<dbReference type="PANTHER" id="PTHR23502">
    <property type="entry name" value="MAJOR FACILITATOR SUPERFAMILY"/>
    <property type="match status" value="1"/>
</dbReference>
<evidence type="ECO:0000256" key="3">
    <source>
        <dbReference type="ARBA" id="ARBA00022692"/>
    </source>
</evidence>
<comment type="subcellular location">
    <subcellularLocation>
        <location evidence="1">Membrane</location>
        <topology evidence="1">Multi-pass membrane protein</topology>
    </subcellularLocation>
</comment>
<evidence type="ECO:0000256" key="5">
    <source>
        <dbReference type="ARBA" id="ARBA00023136"/>
    </source>
</evidence>
<dbReference type="InterPro" id="IPR036259">
    <property type="entry name" value="MFS_trans_sf"/>
</dbReference>
<dbReference type="SUPFAM" id="SSF103473">
    <property type="entry name" value="MFS general substrate transporter"/>
    <property type="match status" value="1"/>
</dbReference>
<organism evidence="7 8">
    <name type="scientific">Aspergillus aculeatus (strain ATCC 16872 / CBS 172.66 / WB 5094)</name>
    <dbReference type="NCBI Taxonomy" id="690307"/>
    <lineage>
        <taxon>Eukaryota</taxon>
        <taxon>Fungi</taxon>
        <taxon>Dikarya</taxon>
        <taxon>Ascomycota</taxon>
        <taxon>Pezizomycotina</taxon>
        <taxon>Eurotiomycetes</taxon>
        <taxon>Eurotiomycetidae</taxon>
        <taxon>Eurotiales</taxon>
        <taxon>Aspergillaceae</taxon>
        <taxon>Aspergillus</taxon>
        <taxon>Aspergillus subgen. Circumdati</taxon>
    </lineage>
</organism>
<dbReference type="GO" id="GO:0016020">
    <property type="term" value="C:membrane"/>
    <property type="evidence" value="ECO:0007669"/>
    <property type="project" value="UniProtKB-SubCell"/>
</dbReference>
<dbReference type="OrthoDB" id="5296287at2759"/>
<feature type="transmembrane region" description="Helical" evidence="6">
    <location>
        <begin position="70"/>
        <end position="89"/>
    </location>
</feature>
<evidence type="ECO:0000313" key="8">
    <source>
        <dbReference type="Proteomes" id="UP000184546"/>
    </source>
</evidence>
<sequence>MTAIAPVFQDTYSFSEGASGLAFLGLCLGFALGALLCSLLLDRYITHRRNSPSPSPHASQLSTSTPEQRLPPLFLACLLTSTGLLLFGWSVHCRIHFLVPIVGTAMVGLGLAATSITVQTYVVDSFGGCAVSAISALMVVRNVTAAVLPLAGPPLIRAVGYGWGGTVLAGVGLLVVPVPGC</sequence>
<evidence type="ECO:0000256" key="6">
    <source>
        <dbReference type="SAM" id="Phobius"/>
    </source>
</evidence>
<feature type="transmembrane region" description="Helical" evidence="6">
    <location>
        <begin position="121"/>
        <end position="140"/>
    </location>
</feature>
<evidence type="ECO:0000256" key="2">
    <source>
        <dbReference type="ARBA" id="ARBA00008335"/>
    </source>
</evidence>
<keyword evidence="8" id="KW-1185">Reference proteome</keyword>
<dbReference type="GeneID" id="30975136"/>
<proteinExistence type="inferred from homology"/>
<name>A0A1L9WSK2_ASPA1</name>
<evidence type="ECO:0008006" key="9">
    <source>
        <dbReference type="Google" id="ProtNLM"/>
    </source>
</evidence>
<keyword evidence="5 6" id="KW-0472">Membrane</keyword>
<dbReference type="PANTHER" id="PTHR23502:SF68">
    <property type="entry name" value="MULTIDRUG TRANSPORTER, PUTATIVE (AFU_ORTHOLOGUE AFUA_3G01120)-RELATED"/>
    <property type="match status" value="1"/>
</dbReference>
<dbReference type="OMA" id="LMITISY"/>
<keyword evidence="4 6" id="KW-1133">Transmembrane helix</keyword>
<comment type="similarity">
    <text evidence="2">Belongs to the major facilitator superfamily.</text>
</comment>
<evidence type="ECO:0000313" key="7">
    <source>
        <dbReference type="EMBL" id="OJJ99151.1"/>
    </source>
</evidence>
<feature type="transmembrane region" description="Helical" evidence="6">
    <location>
        <begin position="95"/>
        <end position="114"/>
    </location>
</feature>
<accession>A0A1L9WSK2</accession>
<keyword evidence="3 6" id="KW-0812">Transmembrane</keyword>
<gene>
    <name evidence="7" type="ORF">ASPACDRAFT_43812</name>
</gene>
<evidence type="ECO:0000256" key="4">
    <source>
        <dbReference type="ARBA" id="ARBA00022989"/>
    </source>
</evidence>
<dbReference type="Proteomes" id="UP000184546">
    <property type="component" value="Unassembled WGS sequence"/>
</dbReference>
<feature type="transmembrane region" description="Helical" evidence="6">
    <location>
        <begin position="20"/>
        <end position="41"/>
    </location>
</feature>